<gene>
    <name evidence="2" type="ORF">CRE_29380</name>
</gene>
<evidence type="ECO:0000256" key="1">
    <source>
        <dbReference type="SAM" id="Coils"/>
    </source>
</evidence>
<reference evidence="2" key="1">
    <citation type="submission" date="2007-07" db="EMBL/GenBank/DDBJ databases">
        <title>PCAP assembly of the Caenorhabditis remanei genome.</title>
        <authorList>
            <consortium name="The Caenorhabditis remanei Sequencing Consortium"/>
            <person name="Wilson R.K."/>
        </authorList>
    </citation>
    <scope>NUCLEOTIDE SEQUENCE [LARGE SCALE GENOMIC DNA]</scope>
    <source>
        <strain evidence="2">PB4641</strain>
    </source>
</reference>
<dbReference type="Proteomes" id="UP000008281">
    <property type="component" value="Unassembled WGS sequence"/>
</dbReference>
<organism evidence="3">
    <name type="scientific">Caenorhabditis remanei</name>
    <name type="common">Caenorhabditis vulgaris</name>
    <dbReference type="NCBI Taxonomy" id="31234"/>
    <lineage>
        <taxon>Eukaryota</taxon>
        <taxon>Metazoa</taxon>
        <taxon>Ecdysozoa</taxon>
        <taxon>Nematoda</taxon>
        <taxon>Chromadorea</taxon>
        <taxon>Rhabditida</taxon>
        <taxon>Rhabditina</taxon>
        <taxon>Rhabditomorpha</taxon>
        <taxon>Rhabditoidea</taxon>
        <taxon>Rhabditidae</taxon>
        <taxon>Peloderinae</taxon>
        <taxon>Caenorhabditis</taxon>
    </lineage>
</organism>
<sequence>MESKAVSPFILKEILESEEFKILLKSVVDSALLNVYERLDNVESRLEKMENQRKNEEESEEGTRQFVDSCFSKYILSEILPKTPRMQLEISLAMKLLPNQKRHLFSRLSLSY</sequence>
<keyword evidence="1" id="KW-0175">Coiled coil</keyword>
<accession>E3NTM9</accession>
<protein>
    <submittedName>
        <fullName evidence="2">Uncharacterized protein</fullName>
    </submittedName>
</protein>
<name>E3NTM9_CAERE</name>
<dbReference type="HOGENOM" id="CLU_2148184_0_0_1"/>
<keyword evidence="3" id="KW-1185">Reference proteome</keyword>
<proteinExistence type="predicted"/>
<dbReference type="EMBL" id="DS270246">
    <property type="protein sequence ID" value="EFO92611.1"/>
    <property type="molecule type" value="Genomic_DNA"/>
</dbReference>
<evidence type="ECO:0000313" key="3">
    <source>
        <dbReference type="Proteomes" id="UP000008281"/>
    </source>
</evidence>
<dbReference type="AlphaFoldDB" id="E3NTM9"/>
<dbReference type="InParanoid" id="E3NTM9"/>
<evidence type="ECO:0000313" key="2">
    <source>
        <dbReference type="EMBL" id="EFO92611.1"/>
    </source>
</evidence>
<feature type="coiled-coil region" evidence="1">
    <location>
        <begin position="32"/>
        <end position="59"/>
    </location>
</feature>